<dbReference type="Pfam" id="PF08281">
    <property type="entry name" value="Sigma70_r4_2"/>
    <property type="match status" value="1"/>
</dbReference>
<comment type="caution">
    <text evidence="9">The sequence shown here is derived from an EMBL/GenBank/DDBJ whole genome shotgun (WGS) entry which is preliminary data.</text>
</comment>
<evidence type="ECO:0000256" key="2">
    <source>
        <dbReference type="ARBA" id="ARBA00023015"/>
    </source>
</evidence>
<evidence type="ECO:0000313" key="9">
    <source>
        <dbReference type="EMBL" id="GAA0874760.1"/>
    </source>
</evidence>
<dbReference type="Gene3D" id="1.10.1740.10">
    <property type="match status" value="1"/>
</dbReference>
<dbReference type="InterPro" id="IPR013249">
    <property type="entry name" value="RNA_pol_sigma70_r4_t2"/>
</dbReference>
<dbReference type="Proteomes" id="UP001501126">
    <property type="component" value="Unassembled WGS sequence"/>
</dbReference>
<evidence type="ECO:0000259" key="7">
    <source>
        <dbReference type="Pfam" id="PF04542"/>
    </source>
</evidence>
<feature type="domain" description="RNA polymerase sigma factor 70 region 4 type 2" evidence="8">
    <location>
        <begin position="129"/>
        <end position="179"/>
    </location>
</feature>
<evidence type="ECO:0000256" key="3">
    <source>
        <dbReference type="ARBA" id="ARBA00023082"/>
    </source>
</evidence>
<dbReference type="InterPro" id="IPR039425">
    <property type="entry name" value="RNA_pol_sigma-70-like"/>
</dbReference>
<evidence type="ECO:0000259" key="8">
    <source>
        <dbReference type="Pfam" id="PF08281"/>
    </source>
</evidence>
<dbReference type="PANTHER" id="PTHR43133">
    <property type="entry name" value="RNA POLYMERASE ECF-TYPE SIGMA FACTO"/>
    <property type="match status" value="1"/>
</dbReference>
<keyword evidence="6" id="KW-0175">Coiled coil</keyword>
<proteinExistence type="inferred from homology"/>
<keyword evidence="2" id="KW-0805">Transcription regulation</keyword>
<dbReference type="SUPFAM" id="SSF88659">
    <property type="entry name" value="Sigma3 and sigma4 domains of RNA polymerase sigma factors"/>
    <property type="match status" value="1"/>
</dbReference>
<dbReference type="InterPro" id="IPR013324">
    <property type="entry name" value="RNA_pol_sigma_r3/r4-like"/>
</dbReference>
<comment type="similarity">
    <text evidence="1">Belongs to the sigma-70 factor family. ECF subfamily.</text>
</comment>
<accession>A0ABN1MP04</accession>
<dbReference type="InterPro" id="IPR014284">
    <property type="entry name" value="RNA_pol_sigma-70_dom"/>
</dbReference>
<keyword evidence="5" id="KW-0804">Transcription</keyword>
<evidence type="ECO:0000313" key="10">
    <source>
        <dbReference type="Proteomes" id="UP001501126"/>
    </source>
</evidence>
<keyword evidence="4" id="KW-0238">DNA-binding</keyword>
<evidence type="ECO:0000256" key="4">
    <source>
        <dbReference type="ARBA" id="ARBA00023125"/>
    </source>
</evidence>
<dbReference type="InterPro" id="IPR007627">
    <property type="entry name" value="RNA_pol_sigma70_r2"/>
</dbReference>
<feature type="coiled-coil region" evidence="6">
    <location>
        <begin position="120"/>
        <end position="186"/>
    </location>
</feature>
<dbReference type="SUPFAM" id="SSF88946">
    <property type="entry name" value="Sigma2 domain of RNA polymerase sigma factors"/>
    <property type="match status" value="1"/>
</dbReference>
<gene>
    <name evidence="9" type="ORF">GCM10009118_11680</name>
</gene>
<dbReference type="Pfam" id="PF04542">
    <property type="entry name" value="Sigma70_r2"/>
    <property type="match status" value="1"/>
</dbReference>
<dbReference type="PANTHER" id="PTHR43133:SF8">
    <property type="entry name" value="RNA POLYMERASE SIGMA FACTOR HI_1459-RELATED"/>
    <property type="match status" value="1"/>
</dbReference>
<keyword evidence="10" id="KW-1185">Reference proteome</keyword>
<evidence type="ECO:0000256" key="5">
    <source>
        <dbReference type="ARBA" id="ARBA00023163"/>
    </source>
</evidence>
<sequence length="194" mass="23386">MIFRRNKYKSKSDEELLNSYKSSEDRLIIGELYRRYGHLVFGLCLKITENKNIAEDLTMQVFESLYEKIRKHTISHFKSWLYVVTRNECYLFLRKQKSTKYEEKTLNSDLLPQEDELESIHSKEEQLILLEKAIAQLQEEQRKAVQLFYLEELSYKQIGERLDWDLKKVKSRIQNGKRNIKLYMEEHHVVKSTS</sequence>
<evidence type="ECO:0000256" key="6">
    <source>
        <dbReference type="SAM" id="Coils"/>
    </source>
</evidence>
<feature type="domain" description="RNA polymerase sigma-70 region 2" evidence="7">
    <location>
        <begin position="32"/>
        <end position="98"/>
    </location>
</feature>
<evidence type="ECO:0000256" key="1">
    <source>
        <dbReference type="ARBA" id="ARBA00010641"/>
    </source>
</evidence>
<keyword evidence="3" id="KW-0731">Sigma factor</keyword>
<dbReference type="EMBL" id="BAAAFH010000003">
    <property type="protein sequence ID" value="GAA0874760.1"/>
    <property type="molecule type" value="Genomic_DNA"/>
</dbReference>
<dbReference type="InterPro" id="IPR036388">
    <property type="entry name" value="WH-like_DNA-bd_sf"/>
</dbReference>
<dbReference type="InterPro" id="IPR013325">
    <property type="entry name" value="RNA_pol_sigma_r2"/>
</dbReference>
<organism evidence="9 10">
    <name type="scientific">Wandonia haliotis</name>
    <dbReference type="NCBI Taxonomy" id="574963"/>
    <lineage>
        <taxon>Bacteria</taxon>
        <taxon>Pseudomonadati</taxon>
        <taxon>Bacteroidota</taxon>
        <taxon>Flavobacteriia</taxon>
        <taxon>Flavobacteriales</taxon>
        <taxon>Crocinitomicaceae</taxon>
        <taxon>Wandonia</taxon>
    </lineage>
</organism>
<dbReference type="NCBIfam" id="TIGR02937">
    <property type="entry name" value="sigma70-ECF"/>
    <property type="match status" value="1"/>
</dbReference>
<protein>
    <submittedName>
        <fullName evidence="9">Sigma-70 family RNA polymerase sigma factor</fullName>
    </submittedName>
</protein>
<dbReference type="CDD" id="cd06171">
    <property type="entry name" value="Sigma70_r4"/>
    <property type="match status" value="1"/>
</dbReference>
<reference evidence="9 10" key="1">
    <citation type="journal article" date="2019" name="Int. J. Syst. Evol. Microbiol.">
        <title>The Global Catalogue of Microorganisms (GCM) 10K type strain sequencing project: providing services to taxonomists for standard genome sequencing and annotation.</title>
        <authorList>
            <consortium name="The Broad Institute Genomics Platform"/>
            <consortium name="The Broad Institute Genome Sequencing Center for Infectious Disease"/>
            <person name="Wu L."/>
            <person name="Ma J."/>
        </authorList>
    </citation>
    <scope>NUCLEOTIDE SEQUENCE [LARGE SCALE GENOMIC DNA]</scope>
    <source>
        <strain evidence="9 10">JCM 16083</strain>
    </source>
</reference>
<name>A0ABN1MP04_9FLAO</name>
<dbReference type="Gene3D" id="1.10.10.10">
    <property type="entry name" value="Winged helix-like DNA-binding domain superfamily/Winged helix DNA-binding domain"/>
    <property type="match status" value="1"/>
</dbReference>